<reference evidence="2 3" key="1">
    <citation type="submission" date="2018-10" db="EMBL/GenBank/DDBJ databases">
        <title>Genome sequence of Verticillium nonalfalfae VnAa140.</title>
        <authorList>
            <person name="Stajich J.E."/>
            <person name="Kasson M.T."/>
        </authorList>
    </citation>
    <scope>NUCLEOTIDE SEQUENCE [LARGE SCALE GENOMIC DNA]</scope>
    <source>
        <strain evidence="2 3">VnAa140</strain>
    </source>
</reference>
<evidence type="ECO:0000313" key="2">
    <source>
        <dbReference type="EMBL" id="RNJ53483.1"/>
    </source>
</evidence>
<protein>
    <submittedName>
        <fullName evidence="2">Uncharacterized protein</fullName>
    </submittedName>
</protein>
<feature type="compositionally biased region" description="Low complexity" evidence="1">
    <location>
        <begin position="39"/>
        <end position="51"/>
    </location>
</feature>
<feature type="region of interest" description="Disordered" evidence="1">
    <location>
        <begin position="1"/>
        <end position="110"/>
    </location>
</feature>
<name>A0A3M9XZ10_9PEZI</name>
<feature type="region of interest" description="Disordered" evidence="1">
    <location>
        <begin position="129"/>
        <end position="171"/>
    </location>
</feature>
<evidence type="ECO:0000313" key="3">
    <source>
        <dbReference type="Proteomes" id="UP000267145"/>
    </source>
</evidence>
<organism evidence="2 3">
    <name type="scientific">Verticillium nonalfalfae</name>
    <dbReference type="NCBI Taxonomy" id="1051616"/>
    <lineage>
        <taxon>Eukaryota</taxon>
        <taxon>Fungi</taxon>
        <taxon>Dikarya</taxon>
        <taxon>Ascomycota</taxon>
        <taxon>Pezizomycotina</taxon>
        <taxon>Sordariomycetes</taxon>
        <taxon>Hypocreomycetidae</taxon>
        <taxon>Glomerellales</taxon>
        <taxon>Plectosphaerellaceae</taxon>
        <taxon>Verticillium</taxon>
    </lineage>
</organism>
<accession>A0A3M9XZ10</accession>
<dbReference type="EMBL" id="RBVV01000139">
    <property type="protein sequence ID" value="RNJ53483.1"/>
    <property type="molecule type" value="Genomic_DNA"/>
</dbReference>
<keyword evidence="3" id="KW-1185">Reference proteome</keyword>
<feature type="compositionally biased region" description="Basic and acidic residues" evidence="1">
    <location>
        <begin position="101"/>
        <end position="110"/>
    </location>
</feature>
<gene>
    <name evidence="2" type="ORF">D7B24_001772</name>
</gene>
<evidence type="ECO:0000256" key="1">
    <source>
        <dbReference type="SAM" id="MobiDB-lite"/>
    </source>
</evidence>
<dbReference type="GeneID" id="39605461"/>
<dbReference type="RefSeq" id="XP_028491641.1">
    <property type="nucleotide sequence ID" value="XM_028635993.1"/>
</dbReference>
<dbReference type="Proteomes" id="UP000267145">
    <property type="component" value="Unassembled WGS sequence"/>
</dbReference>
<comment type="caution">
    <text evidence="2">The sequence shown here is derived from an EMBL/GenBank/DDBJ whole genome shotgun (WGS) entry which is preliminary data.</text>
</comment>
<sequence>MADWGKKRSHQSSRKTEDTSSSSSHRSSRSAHDQRHAQSSKTYKSSSLSNKVAYPQLERSGKVDRMSKKRKEKRPAASDSEYDVDCRSDANQYGSGEDMEDSVKREKHQAQEANFRREVAAFNTNNYVRDHRSHGGQAAFIGSKSSSDQRKRERERAISDVDKFQKKRSRA</sequence>
<feature type="compositionally biased region" description="Basic and acidic residues" evidence="1">
    <location>
        <begin position="147"/>
        <end position="164"/>
    </location>
</feature>
<proteinExistence type="predicted"/>
<dbReference type="AlphaFoldDB" id="A0A3M9XZ10"/>